<dbReference type="GeneID" id="94022229"/>
<gene>
    <name evidence="4" type="ORF">SAMN04488041_10249</name>
</gene>
<dbReference type="PANTHER" id="PTHR43793">
    <property type="entry name" value="FAD SYNTHASE"/>
    <property type="match status" value="1"/>
</dbReference>
<dbReference type="InterPro" id="IPR050385">
    <property type="entry name" value="Archaeal_FAD_synthase"/>
</dbReference>
<organism evidence="4 5">
    <name type="scientific">Sulfitobacter pontiacus</name>
    <dbReference type="NCBI Taxonomy" id="60137"/>
    <lineage>
        <taxon>Bacteria</taxon>
        <taxon>Pseudomonadati</taxon>
        <taxon>Pseudomonadota</taxon>
        <taxon>Alphaproteobacteria</taxon>
        <taxon>Rhodobacterales</taxon>
        <taxon>Roseobacteraceae</taxon>
        <taxon>Sulfitobacter</taxon>
    </lineage>
</organism>
<dbReference type="STRING" id="60137.SAMN04488041_10249"/>
<dbReference type="NCBIfam" id="TIGR00125">
    <property type="entry name" value="cyt_tran_rel"/>
    <property type="match status" value="1"/>
</dbReference>
<dbReference type="Pfam" id="PF01467">
    <property type="entry name" value="CTP_transf_like"/>
    <property type="match status" value="1"/>
</dbReference>
<dbReference type="SUPFAM" id="SSF52374">
    <property type="entry name" value="Nucleotidylyl transferase"/>
    <property type="match status" value="1"/>
</dbReference>
<evidence type="ECO:0000313" key="4">
    <source>
        <dbReference type="EMBL" id="SDW38450.1"/>
    </source>
</evidence>
<dbReference type="Gene3D" id="3.40.50.620">
    <property type="entry name" value="HUPs"/>
    <property type="match status" value="1"/>
</dbReference>
<sequence>MKYDIPFPFMGRGRATVVTPAARPSSFTPSTPMTRTILTYGGFDGFHTGHADWLRQLARMGSDLVVGCQSEQFCQRAGRPAHLGFAARRAVLERCRYVSRVIPLETWDQVRSDIVNYNVSVLALPAHLPLPVSGLDEIVQVLRLPVTARETVQRQRAQAS</sequence>
<name>A0A1H2T3P2_9RHOB</name>
<dbReference type="AlphaFoldDB" id="A0A1H2T3P2"/>
<dbReference type="Proteomes" id="UP000183076">
    <property type="component" value="Unassembled WGS sequence"/>
</dbReference>
<evidence type="ECO:0000256" key="1">
    <source>
        <dbReference type="ARBA" id="ARBA00022679"/>
    </source>
</evidence>
<evidence type="ECO:0000256" key="2">
    <source>
        <dbReference type="ARBA" id="ARBA00022695"/>
    </source>
</evidence>
<dbReference type="GO" id="GO:0016779">
    <property type="term" value="F:nucleotidyltransferase activity"/>
    <property type="evidence" value="ECO:0007669"/>
    <property type="project" value="UniProtKB-KW"/>
</dbReference>
<dbReference type="InterPro" id="IPR004821">
    <property type="entry name" value="Cyt_trans-like"/>
</dbReference>
<dbReference type="PANTHER" id="PTHR43793:SF1">
    <property type="entry name" value="FAD SYNTHASE"/>
    <property type="match status" value="1"/>
</dbReference>
<reference evidence="5" key="1">
    <citation type="submission" date="2016-10" db="EMBL/GenBank/DDBJ databases">
        <authorList>
            <person name="Varghese N."/>
            <person name="Submissions S."/>
        </authorList>
    </citation>
    <scope>NUCLEOTIDE SEQUENCE [LARGE SCALE GENOMIC DNA]</scope>
    <source>
        <strain evidence="5">DSM 10014</strain>
    </source>
</reference>
<keyword evidence="2 4" id="KW-0548">Nucleotidyltransferase</keyword>
<dbReference type="RefSeq" id="WP_074634833.1">
    <property type="nucleotide sequence ID" value="NZ_CP160849.1"/>
</dbReference>
<feature type="domain" description="Cytidyltransferase-like" evidence="3">
    <location>
        <begin position="38"/>
        <end position="146"/>
    </location>
</feature>
<evidence type="ECO:0000259" key="3">
    <source>
        <dbReference type="Pfam" id="PF01467"/>
    </source>
</evidence>
<dbReference type="InterPro" id="IPR014729">
    <property type="entry name" value="Rossmann-like_a/b/a_fold"/>
</dbReference>
<keyword evidence="1 4" id="KW-0808">Transferase</keyword>
<evidence type="ECO:0000313" key="5">
    <source>
        <dbReference type="Proteomes" id="UP000183076"/>
    </source>
</evidence>
<protein>
    <submittedName>
        <fullName evidence="4">Glycerol-3-phosphate cytidylyltransferase</fullName>
    </submittedName>
</protein>
<dbReference type="EMBL" id="FNNB01000002">
    <property type="protein sequence ID" value="SDW38450.1"/>
    <property type="molecule type" value="Genomic_DNA"/>
</dbReference>
<accession>A0A1H2T3P2</accession>
<proteinExistence type="predicted"/>